<dbReference type="InterPro" id="IPR006158">
    <property type="entry name" value="Cobalamin-bd"/>
</dbReference>
<dbReference type="InterPro" id="IPR036594">
    <property type="entry name" value="Meth_synthase_dom"/>
</dbReference>
<dbReference type="PROSITE" id="PS51337">
    <property type="entry name" value="B12_BINDING_NTER"/>
    <property type="match status" value="1"/>
</dbReference>
<evidence type="ECO:0000313" key="6">
    <source>
        <dbReference type="EMBL" id="AEE96282.1"/>
    </source>
</evidence>
<dbReference type="PANTHER" id="PTHR45833">
    <property type="entry name" value="METHIONINE SYNTHASE"/>
    <property type="match status" value="1"/>
</dbReference>
<proteinExistence type="inferred from homology"/>
<dbReference type="FunFam" id="3.40.50.280:FF:000003">
    <property type="entry name" value="Dimethylamine methyltransferase corrinoid protein"/>
    <property type="match status" value="1"/>
</dbReference>
<dbReference type="GO" id="GO:0032259">
    <property type="term" value="P:methylation"/>
    <property type="evidence" value="ECO:0007669"/>
    <property type="project" value="UniProtKB-KW"/>
</dbReference>
<reference evidence="6 7" key="2">
    <citation type="journal article" date="2011" name="Stand. Genomic Sci.">
        <title>Complete genome sequence of Mahella australiensis type strain (50-1 BON).</title>
        <authorList>
            <person name="Sikorski J."/>
            <person name="Teshima H."/>
            <person name="Nolan M."/>
            <person name="Lucas S."/>
            <person name="Hammon N."/>
            <person name="Deshpande S."/>
            <person name="Cheng J.F."/>
            <person name="Pitluck S."/>
            <person name="Liolios K."/>
            <person name="Pagani I."/>
            <person name="Ivanova N."/>
            <person name="Huntemann M."/>
            <person name="Mavromatis K."/>
            <person name="Ovchinikova G."/>
            <person name="Pati A."/>
            <person name="Tapia R."/>
            <person name="Han C."/>
            <person name="Goodwin L."/>
            <person name="Chen A."/>
            <person name="Palaniappan K."/>
            <person name="Land M."/>
            <person name="Hauser L."/>
            <person name="Ngatchou-Djao O.D."/>
            <person name="Rohde M."/>
            <person name="Pukall R."/>
            <person name="Spring S."/>
            <person name="Abt B."/>
            <person name="Goker M."/>
            <person name="Detter J.C."/>
            <person name="Woyke T."/>
            <person name="Bristow J."/>
            <person name="Markowitz V."/>
            <person name="Hugenholtz P."/>
            <person name="Eisen J.A."/>
            <person name="Kyrpides N.C."/>
            <person name="Klenk H.P."/>
            <person name="Lapidus A."/>
        </authorList>
    </citation>
    <scope>NUCLEOTIDE SEQUENCE [LARGE SCALE GENOMIC DNA]</scope>
    <source>
        <strain evidence="7">DSM 15567 / CIP 107919 / 50-1 BON</strain>
    </source>
</reference>
<dbReference type="Proteomes" id="UP000008457">
    <property type="component" value="Chromosome"/>
</dbReference>
<dbReference type="STRING" id="697281.Mahau_1084"/>
<dbReference type="Gene3D" id="1.10.1240.10">
    <property type="entry name" value="Methionine synthase domain"/>
    <property type="match status" value="1"/>
</dbReference>
<dbReference type="GO" id="GO:0050667">
    <property type="term" value="P:homocysteine metabolic process"/>
    <property type="evidence" value="ECO:0007669"/>
    <property type="project" value="TreeGrafter"/>
</dbReference>
<dbReference type="OrthoDB" id="9783599at2"/>
<dbReference type="InterPro" id="IPR003759">
    <property type="entry name" value="Cbl-bd_cap"/>
</dbReference>
<dbReference type="GO" id="GO:0050897">
    <property type="term" value="F:cobalt ion binding"/>
    <property type="evidence" value="ECO:0007669"/>
    <property type="project" value="InterPro"/>
</dbReference>
<evidence type="ECO:0000313" key="7">
    <source>
        <dbReference type="Proteomes" id="UP000008457"/>
    </source>
</evidence>
<feature type="domain" description="B12-binding N-terminal" evidence="5">
    <location>
        <begin position="1"/>
        <end position="88"/>
    </location>
</feature>
<dbReference type="AlphaFoldDB" id="F4A349"/>
<keyword evidence="2" id="KW-0479">Metal-binding</keyword>
<keyword evidence="7" id="KW-1185">Reference proteome</keyword>
<dbReference type="Gene3D" id="3.40.50.280">
    <property type="entry name" value="Cobalamin-binding domain"/>
    <property type="match status" value="1"/>
</dbReference>
<feature type="domain" description="B12-binding" evidence="4">
    <location>
        <begin position="88"/>
        <end position="211"/>
    </location>
</feature>
<dbReference type="CDD" id="cd02070">
    <property type="entry name" value="corrinoid_protein_B12-BD"/>
    <property type="match status" value="1"/>
</dbReference>
<protein>
    <submittedName>
        <fullName evidence="6">Methyltransferase cognate corrinoid protein</fullName>
    </submittedName>
</protein>
<reference evidence="7" key="1">
    <citation type="submission" date="2010-11" db="EMBL/GenBank/DDBJ databases">
        <title>The complete genome of Mahella australiensis DSM 15567.</title>
        <authorList>
            <consortium name="US DOE Joint Genome Institute (JGI-PGF)"/>
            <person name="Lucas S."/>
            <person name="Copeland A."/>
            <person name="Lapidus A."/>
            <person name="Bruce D."/>
            <person name="Goodwin L."/>
            <person name="Pitluck S."/>
            <person name="Kyrpides N."/>
            <person name="Mavromatis K."/>
            <person name="Pagani I."/>
            <person name="Ivanova N."/>
            <person name="Teshima H."/>
            <person name="Brettin T."/>
            <person name="Detter J.C."/>
            <person name="Han C."/>
            <person name="Tapia R."/>
            <person name="Land M."/>
            <person name="Hauser L."/>
            <person name="Markowitz V."/>
            <person name="Cheng J.-F."/>
            <person name="Hugenholtz P."/>
            <person name="Woyke T."/>
            <person name="Wu D."/>
            <person name="Spring S."/>
            <person name="Pukall R."/>
            <person name="Steenblock K."/>
            <person name="Schneider S."/>
            <person name="Klenk H.-P."/>
            <person name="Eisen J.A."/>
        </authorList>
    </citation>
    <scope>NUCLEOTIDE SEQUENCE [LARGE SCALE GENOMIC DNA]</scope>
    <source>
        <strain evidence="7">DSM 15567 / CIP 107919 / 50-1 BON</strain>
    </source>
</reference>
<dbReference type="KEGG" id="mas:Mahau_1084"/>
<keyword evidence="3" id="KW-0170">Cobalt</keyword>
<dbReference type="GO" id="GO:0046653">
    <property type="term" value="P:tetrahydrofolate metabolic process"/>
    <property type="evidence" value="ECO:0007669"/>
    <property type="project" value="TreeGrafter"/>
</dbReference>
<name>F4A349_MAHA5</name>
<keyword evidence="6" id="KW-0808">Transferase</keyword>
<accession>F4A349</accession>
<dbReference type="GO" id="GO:0008705">
    <property type="term" value="F:methionine synthase activity"/>
    <property type="evidence" value="ECO:0007669"/>
    <property type="project" value="TreeGrafter"/>
</dbReference>
<dbReference type="PROSITE" id="PS51332">
    <property type="entry name" value="B12_BINDING"/>
    <property type="match status" value="1"/>
</dbReference>
<dbReference type="PANTHER" id="PTHR45833:SF1">
    <property type="entry name" value="METHIONINE SYNTHASE"/>
    <property type="match status" value="1"/>
</dbReference>
<evidence type="ECO:0000256" key="2">
    <source>
        <dbReference type="ARBA" id="ARBA00022723"/>
    </source>
</evidence>
<dbReference type="SUPFAM" id="SSF52242">
    <property type="entry name" value="Cobalamin (vitamin B12)-binding domain"/>
    <property type="match status" value="1"/>
</dbReference>
<dbReference type="GO" id="GO:0005829">
    <property type="term" value="C:cytosol"/>
    <property type="evidence" value="ECO:0007669"/>
    <property type="project" value="TreeGrafter"/>
</dbReference>
<dbReference type="NCBIfam" id="TIGR02370">
    <property type="entry name" value="pyl_corrinoid"/>
    <property type="match status" value="1"/>
</dbReference>
<dbReference type="eggNOG" id="COG5012">
    <property type="taxonomic scope" value="Bacteria"/>
</dbReference>
<dbReference type="Pfam" id="PF02607">
    <property type="entry name" value="B12-binding_2"/>
    <property type="match status" value="1"/>
</dbReference>
<keyword evidence="6" id="KW-0489">Methyltransferase</keyword>
<evidence type="ECO:0000256" key="3">
    <source>
        <dbReference type="ARBA" id="ARBA00023285"/>
    </source>
</evidence>
<evidence type="ECO:0000259" key="4">
    <source>
        <dbReference type="PROSITE" id="PS51332"/>
    </source>
</evidence>
<dbReference type="InterPro" id="IPR050554">
    <property type="entry name" value="Met_Synthase/Corrinoid"/>
</dbReference>
<dbReference type="EMBL" id="CP002360">
    <property type="protein sequence ID" value="AEE96282.1"/>
    <property type="molecule type" value="Genomic_DNA"/>
</dbReference>
<dbReference type="SMART" id="SM01018">
    <property type="entry name" value="B12-binding_2"/>
    <property type="match status" value="1"/>
</dbReference>
<dbReference type="Pfam" id="PF02310">
    <property type="entry name" value="B12-binding"/>
    <property type="match status" value="1"/>
</dbReference>
<dbReference type="SUPFAM" id="SSF47644">
    <property type="entry name" value="Methionine synthase domain"/>
    <property type="match status" value="1"/>
</dbReference>
<dbReference type="InterPro" id="IPR036724">
    <property type="entry name" value="Cobalamin-bd_sf"/>
</dbReference>
<gene>
    <name evidence="6" type="ordered locus">Mahau_1084</name>
</gene>
<dbReference type="RefSeq" id="WP_013780712.1">
    <property type="nucleotide sequence ID" value="NC_015520.1"/>
</dbReference>
<dbReference type="InterPro" id="IPR012741">
    <property type="entry name" value="Corrinoid_p"/>
</dbReference>
<evidence type="ECO:0000256" key="1">
    <source>
        <dbReference type="ARBA" id="ARBA00010854"/>
    </source>
</evidence>
<evidence type="ECO:0000259" key="5">
    <source>
        <dbReference type="PROSITE" id="PS51337"/>
    </source>
</evidence>
<dbReference type="HOGENOM" id="CLU_082102_2_0_9"/>
<dbReference type="GO" id="GO:0031419">
    <property type="term" value="F:cobalamin binding"/>
    <property type="evidence" value="ECO:0007669"/>
    <property type="project" value="InterPro"/>
</dbReference>
<organism evidence="6 7">
    <name type="scientific">Mahella australiensis (strain DSM 15567 / CIP 107919 / 50-1 BON)</name>
    <dbReference type="NCBI Taxonomy" id="697281"/>
    <lineage>
        <taxon>Bacteria</taxon>
        <taxon>Bacillati</taxon>
        <taxon>Bacillota</taxon>
        <taxon>Clostridia</taxon>
        <taxon>Thermoanaerobacterales</taxon>
        <taxon>Thermoanaerobacterales Family IV. Incertae Sedis</taxon>
        <taxon>Mahella</taxon>
    </lineage>
</organism>
<sequence>MADFRAIADALKAGNAPKVKELVQAAVDEGVDPAEIVNNGLIVGMSEIGELFKRNEVYVPEVLIAARAMHAGMDIVKPLLAEKGNITIGKVIIGTVKGDLHDIGKNLVAMMLEGAGFEVIDLGVDVSPEKFVEAIRDHQPQVVGMSALLTTTMPSMRDTIEAIKAAGLRDSVKIMIGGAPITQNFADEIGADGYAPDAASAADLAKELIGK</sequence>
<dbReference type="GO" id="GO:0015948">
    <property type="term" value="P:methanogenesis"/>
    <property type="evidence" value="ECO:0007669"/>
    <property type="project" value="InterPro"/>
</dbReference>
<comment type="similarity">
    <text evidence="1">Belongs to the methylamine corrinoid protein family.</text>
</comment>